<gene>
    <name evidence="2" type="ORF">GJJ64_00535</name>
</gene>
<evidence type="ECO:0000259" key="1">
    <source>
        <dbReference type="Pfam" id="PF00534"/>
    </source>
</evidence>
<dbReference type="RefSeq" id="WP_154285840.1">
    <property type="nucleotide sequence ID" value="NZ_WKJI01000001.1"/>
</dbReference>
<dbReference type="Gene3D" id="3.40.50.2000">
    <property type="entry name" value="Glycogen Phosphorylase B"/>
    <property type="match status" value="2"/>
</dbReference>
<dbReference type="CDD" id="cd03801">
    <property type="entry name" value="GT4_PimA-like"/>
    <property type="match status" value="1"/>
</dbReference>
<reference evidence="2 3" key="1">
    <citation type="submission" date="2019-11" db="EMBL/GenBank/DDBJ databases">
        <authorList>
            <person name="Cheng Q."/>
            <person name="Yang Z."/>
        </authorList>
    </citation>
    <scope>NUCLEOTIDE SEQUENCE [LARGE SCALE GENOMIC DNA]</scope>
    <source>
        <strain evidence="2 3">HX-22-1</strain>
    </source>
</reference>
<dbReference type="SUPFAM" id="SSF53756">
    <property type="entry name" value="UDP-Glycosyltransferase/glycogen phosphorylase"/>
    <property type="match status" value="1"/>
</dbReference>
<organism evidence="2 3">
    <name type="scientific">Pedobacter puniceum</name>
    <dbReference type="NCBI Taxonomy" id="2666136"/>
    <lineage>
        <taxon>Bacteria</taxon>
        <taxon>Pseudomonadati</taxon>
        <taxon>Bacteroidota</taxon>
        <taxon>Sphingobacteriia</taxon>
        <taxon>Sphingobacteriales</taxon>
        <taxon>Sphingobacteriaceae</taxon>
        <taxon>Pedobacter</taxon>
    </lineage>
</organism>
<feature type="domain" description="Glycosyl transferase family 1" evidence="1">
    <location>
        <begin position="155"/>
        <end position="309"/>
    </location>
</feature>
<evidence type="ECO:0000313" key="2">
    <source>
        <dbReference type="EMBL" id="MRX45670.1"/>
    </source>
</evidence>
<protein>
    <submittedName>
        <fullName evidence="2">Glycosyltransferase</fullName>
    </submittedName>
</protein>
<dbReference type="PANTHER" id="PTHR45947:SF3">
    <property type="entry name" value="SULFOQUINOVOSYL TRANSFERASE SQD2"/>
    <property type="match status" value="1"/>
</dbReference>
<dbReference type="InterPro" id="IPR050194">
    <property type="entry name" value="Glycosyltransferase_grp1"/>
</dbReference>
<dbReference type="EMBL" id="WKJI01000001">
    <property type="protein sequence ID" value="MRX45670.1"/>
    <property type="molecule type" value="Genomic_DNA"/>
</dbReference>
<dbReference type="PANTHER" id="PTHR45947">
    <property type="entry name" value="SULFOQUINOVOSYL TRANSFERASE SQD2"/>
    <property type="match status" value="1"/>
</dbReference>
<name>A0A7K0FK70_9SPHI</name>
<dbReference type="Proteomes" id="UP000462931">
    <property type="component" value="Unassembled WGS sequence"/>
</dbReference>
<accession>A0A7K0FK70</accession>
<sequence length="339" mass="38703">MKILFYCLSFYPKTGGLETVAQILAEGLCKKGHKVYIITSTDLNDVQELEADYTILRKISTLEFWSVYIKCDLFIHHNVSLKGIWPLLLFPKKWMVIHHLTYFNRDGTLKPLEWLKRNLSRLAINISCSHFVNGTLPKKGHVVWNSYDDKTFYNQHLKRKDKSFIFVGRLVSDKGCDILIEAFAKLKQEHADATLTIVGDGPDKPKLLALVNKHHLEKEVSFTDILKGDKLAAKLNEHQIAVIPSIWQEPFGVVALEAIACGCIPIYSNKGGLTEACGNLGIAFDSNNQTDLVQKMINCMENYQDYHHILESSSEKHLRIYSQNAVIERYHKLIENCLN</sequence>
<evidence type="ECO:0000313" key="3">
    <source>
        <dbReference type="Proteomes" id="UP000462931"/>
    </source>
</evidence>
<dbReference type="Pfam" id="PF00534">
    <property type="entry name" value="Glycos_transf_1"/>
    <property type="match status" value="1"/>
</dbReference>
<keyword evidence="2" id="KW-0808">Transferase</keyword>
<dbReference type="InterPro" id="IPR001296">
    <property type="entry name" value="Glyco_trans_1"/>
</dbReference>
<dbReference type="AlphaFoldDB" id="A0A7K0FK70"/>
<keyword evidence="3" id="KW-1185">Reference proteome</keyword>
<dbReference type="GO" id="GO:0016757">
    <property type="term" value="F:glycosyltransferase activity"/>
    <property type="evidence" value="ECO:0007669"/>
    <property type="project" value="InterPro"/>
</dbReference>
<comment type="caution">
    <text evidence="2">The sequence shown here is derived from an EMBL/GenBank/DDBJ whole genome shotgun (WGS) entry which is preliminary data.</text>
</comment>
<proteinExistence type="predicted"/>